<gene>
    <name evidence="25" type="primary">LOC116188151</name>
</gene>
<dbReference type="Pfam" id="PF00560">
    <property type="entry name" value="LRR_1"/>
    <property type="match status" value="7"/>
</dbReference>
<feature type="binding site" evidence="21">
    <location>
        <position position="753"/>
    </location>
    <ligand>
        <name>ATP</name>
        <dbReference type="ChEBI" id="CHEBI:30616"/>
    </ligand>
</feature>
<evidence type="ECO:0000256" key="2">
    <source>
        <dbReference type="ARBA" id="ARBA00004479"/>
    </source>
</evidence>
<evidence type="ECO:0000256" key="17">
    <source>
        <dbReference type="ARBA" id="ARBA00023170"/>
    </source>
</evidence>
<keyword evidence="8" id="KW-0808">Transferase</keyword>
<comment type="subcellular location">
    <subcellularLocation>
        <location evidence="1">Cell membrane</location>
    </subcellularLocation>
    <subcellularLocation>
        <location evidence="2">Membrane</location>
        <topology evidence="2">Single-pass type I membrane protein</topology>
    </subcellularLocation>
</comment>
<protein>
    <recommendedName>
        <fullName evidence="5">non-specific serine/threonine protein kinase</fullName>
        <ecNumber evidence="5">2.7.11.1</ecNumber>
    </recommendedName>
</protein>
<dbReference type="OrthoDB" id="676979at2759"/>
<evidence type="ECO:0000256" key="12">
    <source>
        <dbReference type="ARBA" id="ARBA00022741"/>
    </source>
</evidence>
<dbReference type="SMART" id="SM00369">
    <property type="entry name" value="LRR_TYP"/>
    <property type="match status" value="8"/>
</dbReference>
<evidence type="ECO:0000256" key="9">
    <source>
        <dbReference type="ARBA" id="ARBA00022692"/>
    </source>
</evidence>
<keyword evidence="13" id="KW-0418">Kinase</keyword>
<dbReference type="GO" id="GO:0005524">
    <property type="term" value="F:ATP binding"/>
    <property type="evidence" value="ECO:0007669"/>
    <property type="project" value="UniProtKB-UniRule"/>
</dbReference>
<dbReference type="SMART" id="SM00220">
    <property type="entry name" value="S_TKc"/>
    <property type="match status" value="1"/>
</dbReference>
<dbReference type="InterPro" id="IPR051716">
    <property type="entry name" value="Plant_RL_S/T_kinase"/>
</dbReference>
<dbReference type="FunFam" id="3.80.10.10:FF:000221">
    <property type="entry name" value="Leucine-rich repeat receptor-like protein kinase PXL1"/>
    <property type="match status" value="1"/>
</dbReference>
<dbReference type="GO" id="GO:0005886">
    <property type="term" value="C:plasma membrane"/>
    <property type="evidence" value="ECO:0007669"/>
    <property type="project" value="UniProtKB-SubCell"/>
</dbReference>
<dbReference type="Pfam" id="PF00069">
    <property type="entry name" value="Pkinase"/>
    <property type="match status" value="1"/>
</dbReference>
<dbReference type="InterPro" id="IPR011009">
    <property type="entry name" value="Kinase-like_dom_sf"/>
</dbReference>
<evidence type="ECO:0000256" key="7">
    <source>
        <dbReference type="ARBA" id="ARBA00022614"/>
    </source>
</evidence>
<evidence type="ECO:0000256" key="3">
    <source>
        <dbReference type="ARBA" id="ARBA00008684"/>
    </source>
</evidence>
<keyword evidence="14 21" id="KW-0067">ATP-binding</keyword>
<evidence type="ECO:0000313" key="24">
    <source>
        <dbReference type="Proteomes" id="UP000515151"/>
    </source>
</evidence>
<dbReference type="FunFam" id="3.80.10.10:FF:000642">
    <property type="entry name" value="Leucine-rich receptor-like protein kinase family protein"/>
    <property type="match status" value="1"/>
</dbReference>
<dbReference type="InterPro" id="IPR032675">
    <property type="entry name" value="LRR_dom_sf"/>
</dbReference>
<keyword evidence="10" id="KW-0732">Signal</keyword>
<evidence type="ECO:0000256" key="22">
    <source>
        <dbReference type="SAM" id="Phobius"/>
    </source>
</evidence>
<dbReference type="RefSeq" id="XP_031373174.1">
    <property type="nucleotide sequence ID" value="XM_031517314.1"/>
</dbReference>
<comment type="similarity">
    <text evidence="4">Belongs to the RLP family.</text>
</comment>
<dbReference type="Proteomes" id="UP000515151">
    <property type="component" value="Chromosome 8"/>
</dbReference>
<evidence type="ECO:0000256" key="11">
    <source>
        <dbReference type="ARBA" id="ARBA00022737"/>
    </source>
</evidence>
<comment type="catalytic activity">
    <reaction evidence="19">
        <text>L-threonyl-[protein] + ATP = O-phospho-L-threonyl-[protein] + ADP + H(+)</text>
        <dbReference type="Rhea" id="RHEA:46608"/>
        <dbReference type="Rhea" id="RHEA-COMP:11060"/>
        <dbReference type="Rhea" id="RHEA-COMP:11605"/>
        <dbReference type="ChEBI" id="CHEBI:15378"/>
        <dbReference type="ChEBI" id="CHEBI:30013"/>
        <dbReference type="ChEBI" id="CHEBI:30616"/>
        <dbReference type="ChEBI" id="CHEBI:61977"/>
        <dbReference type="ChEBI" id="CHEBI:456216"/>
        <dbReference type="EC" id="2.7.11.1"/>
    </reaction>
</comment>
<evidence type="ECO:0000256" key="8">
    <source>
        <dbReference type="ARBA" id="ARBA00022679"/>
    </source>
</evidence>
<dbReference type="GO" id="GO:0004674">
    <property type="term" value="F:protein serine/threonine kinase activity"/>
    <property type="evidence" value="ECO:0007669"/>
    <property type="project" value="UniProtKB-KW"/>
</dbReference>
<dbReference type="SUPFAM" id="SSF52058">
    <property type="entry name" value="L domain-like"/>
    <property type="match status" value="2"/>
</dbReference>
<dbReference type="InterPro" id="IPR001611">
    <property type="entry name" value="Leu-rich_rpt"/>
</dbReference>
<keyword evidence="12 21" id="KW-0547">Nucleotide-binding</keyword>
<evidence type="ECO:0000256" key="13">
    <source>
        <dbReference type="ARBA" id="ARBA00022777"/>
    </source>
</evidence>
<dbReference type="FunFam" id="3.80.10.10:FF:000824">
    <property type="entry name" value="Receptor-like protein kinase HSL1 isoform A"/>
    <property type="match status" value="1"/>
</dbReference>
<evidence type="ECO:0000256" key="4">
    <source>
        <dbReference type="ARBA" id="ARBA00009592"/>
    </source>
</evidence>
<dbReference type="EC" id="2.7.11.1" evidence="5"/>
<reference evidence="24" key="1">
    <citation type="journal article" date="2020" name="Plant Biotechnol. J.">
        <title>The pomegranate (Punica granatum L.) draft genome dissects genetic divergence between soft- and hard-seeded cultivars.</title>
        <authorList>
            <person name="Luo X."/>
            <person name="Li H."/>
            <person name="Wu Z."/>
            <person name="Yao W."/>
            <person name="Zhao P."/>
            <person name="Cao D."/>
            <person name="Yu H."/>
            <person name="Li K."/>
            <person name="Poudel K."/>
            <person name="Zhao D."/>
            <person name="Zhang F."/>
            <person name="Xia X."/>
            <person name="Chen L."/>
            <person name="Wang Q."/>
            <person name="Jing D."/>
            <person name="Cao S."/>
        </authorList>
    </citation>
    <scope>NUCLEOTIDE SEQUENCE [LARGE SCALE GENOMIC DNA]</scope>
    <source>
        <strain evidence="24">cv. Tunisia</strain>
    </source>
</reference>
<keyword evidence="16 22" id="KW-0472">Membrane</keyword>
<dbReference type="SUPFAM" id="SSF56112">
    <property type="entry name" value="Protein kinase-like (PK-like)"/>
    <property type="match status" value="1"/>
</dbReference>
<keyword evidence="9 22" id="KW-0812">Transmembrane</keyword>
<dbReference type="FunFam" id="1.10.510.10:FF:000714">
    <property type="entry name" value="Kinase family with leucine-rich repeat domain-containing protein"/>
    <property type="match status" value="1"/>
</dbReference>
<evidence type="ECO:0000256" key="21">
    <source>
        <dbReference type="PROSITE-ProRule" id="PRU10141"/>
    </source>
</evidence>
<dbReference type="Pfam" id="PF23598">
    <property type="entry name" value="LRR_14"/>
    <property type="match status" value="1"/>
</dbReference>
<evidence type="ECO:0000256" key="16">
    <source>
        <dbReference type="ARBA" id="ARBA00023136"/>
    </source>
</evidence>
<dbReference type="PANTHER" id="PTHR48053">
    <property type="entry name" value="LEUCINE RICH REPEAT FAMILY PROTEIN, EXPRESSED"/>
    <property type="match status" value="1"/>
</dbReference>
<evidence type="ECO:0000259" key="23">
    <source>
        <dbReference type="PROSITE" id="PS50011"/>
    </source>
</evidence>
<dbReference type="InterPro" id="IPR000719">
    <property type="entry name" value="Prot_kinase_dom"/>
</dbReference>
<dbReference type="GeneID" id="116188151"/>
<dbReference type="PROSITE" id="PS00108">
    <property type="entry name" value="PROTEIN_KINASE_ST"/>
    <property type="match status" value="1"/>
</dbReference>
<dbReference type="FunFam" id="3.30.200.20:FF:000512">
    <property type="entry name" value="Receptor-like protein kinase HSL1"/>
    <property type="match status" value="1"/>
</dbReference>
<reference evidence="25" key="2">
    <citation type="submission" date="2025-08" db="UniProtKB">
        <authorList>
            <consortium name="RefSeq"/>
        </authorList>
    </citation>
    <scope>IDENTIFICATION</scope>
    <source>
        <tissue evidence="25">Leaf</tissue>
    </source>
</reference>
<dbReference type="InterPro" id="IPR055414">
    <property type="entry name" value="LRR_R13L4/SHOC2-like"/>
</dbReference>
<proteinExistence type="inferred from homology"/>
<evidence type="ECO:0000256" key="19">
    <source>
        <dbReference type="ARBA" id="ARBA00047899"/>
    </source>
</evidence>
<keyword evidence="18" id="KW-0325">Glycoprotein</keyword>
<organism evidence="24 25">
    <name type="scientific">Punica granatum</name>
    <name type="common">Pomegranate</name>
    <dbReference type="NCBI Taxonomy" id="22663"/>
    <lineage>
        <taxon>Eukaryota</taxon>
        <taxon>Viridiplantae</taxon>
        <taxon>Streptophyta</taxon>
        <taxon>Embryophyta</taxon>
        <taxon>Tracheophyta</taxon>
        <taxon>Spermatophyta</taxon>
        <taxon>Magnoliopsida</taxon>
        <taxon>eudicotyledons</taxon>
        <taxon>Gunneridae</taxon>
        <taxon>Pentapetalae</taxon>
        <taxon>rosids</taxon>
        <taxon>malvids</taxon>
        <taxon>Myrtales</taxon>
        <taxon>Lythraceae</taxon>
        <taxon>Punica</taxon>
    </lineage>
</organism>
<dbReference type="InterPro" id="IPR013210">
    <property type="entry name" value="LRR_N_plant-typ"/>
</dbReference>
<evidence type="ECO:0000256" key="5">
    <source>
        <dbReference type="ARBA" id="ARBA00012513"/>
    </source>
</evidence>
<dbReference type="PROSITE" id="PS00107">
    <property type="entry name" value="PROTEIN_KINASE_ATP"/>
    <property type="match status" value="1"/>
</dbReference>
<dbReference type="PROSITE" id="PS51450">
    <property type="entry name" value="LRR"/>
    <property type="match status" value="1"/>
</dbReference>
<accession>A0A6P8BS57</accession>
<dbReference type="AlphaFoldDB" id="A0A6P8BS57"/>
<dbReference type="Gene3D" id="3.80.10.10">
    <property type="entry name" value="Ribonuclease Inhibitor"/>
    <property type="match status" value="6"/>
</dbReference>
<evidence type="ECO:0000256" key="6">
    <source>
        <dbReference type="ARBA" id="ARBA00022527"/>
    </source>
</evidence>
<dbReference type="Pfam" id="PF08263">
    <property type="entry name" value="LRRNT_2"/>
    <property type="match status" value="1"/>
</dbReference>
<evidence type="ECO:0000256" key="14">
    <source>
        <dbReference type="ARBA" id="ARBA00022840"/>
    </source>
</evidence>
<evidence type="ECO:0000256" key="20">
    <source>
        <dbReference type="ARBA" id="ARBA00048679"/>
    </source>
</evidence>
<evidence type="ECO:0000256" key="10">
    <source>
        <dbReference type="ARBA" id="ARBA00022729"/>
    </source>
</evidence>
<name>A0A6P8BS57_PUNGR</name>
<dbReference type="FunFam" id="3.80.10.10:FF:000041">
    <property type="entry name" value="LRR receptor-like serine/threonine-protein kinase ERECTA"/>
    <property type="match status" value="1"/>
</dbReference>
<comment type="catalytic activity">
    <reaction evidence="20">
        <text>L-seryl-[protein] + ATP = O-phospho-L-seryl-[protein] + ADP + H(+)</text>
        <dbReference type="Rhea" id="RHEA:17989"/>
        <dbReference type="Rhea" id="RHEA-COMP:9863"/>
        <dbReference type="Rhea" id="RHEA-COMP:11604"/>
        <dbReference type="ChEBI" id="CHEBI:15378"/>
        <dbReference type="ChEBI" id="CHEBI:29999"/>
        <dbReference type="ChEBI" id="CHEBI:30616"/>
        <dbReference type="ChEBI" id="CHEBI:83421"/>
        <dbReference type="ChEBI" id="CHEBI:456216"/>
        <dbReference type="EC" id="2.7.11.1"/>
    </reaction>
</comment>
<feature type="domain" description="Protein kinase" evidence="23">
    <location>
        <begin position="724"/>
        <end position="1008"/>
    </location>
</feature>
<dbReference type="PANTHER" id="PTHR48053:SF109">
    <property type="entry name" value="PROTEIN KINASE DOMAIN-CONTAINING PROTEIN"/>
    <property type="match status" value="1"/>
</dbReference>
<sequence length="1059" mass="116772">MGTYMLCPCSSQLAKFELLPLALAFTLIFPGKVRYSNMSELLQIVLLTLLSVPFIVISQNPSSDELTILLNIKQLWGDPPSLVSWTNTSSSPCGWPGVNCTATGAVSELHLSDKNITTEIPPIICGLKSLTTLVLSWNYIPGQFPSSLYNCTNLQVLDLSMNYFVGPIPSDIDRLSSLQYIDLGGNNFSGDIPPAIGKLSNLQTLYLYQNEFNGTFPREIGDLSNLEVLGMAYNTKFVPAMIPGEFGNLRRLTFLWMTECNLIGEIPERMTNLSALEHLDLSRNMLTGPIPEGLFSLKNLSRLYLFHNKLSGQMPSSVSALNLVEIDLAMNNLTGPIPEDLGKLQSLTVLKLYSNNLSGEIPASIGKIPSLLIFRVFTNSLSGILPPDLGLHSALEAFEVSNNQFSGQLPQNLCANGVLTGVVANSNNLTGEIPESLGNCRTLRTLQLYNNNFTGIVPSGIWTLFNLSSLMISGNSFSGSLPTRTAWNLSRIEINNNRFSGQIPAEISSWSSLMVFKASNNFLSGNIPEELTSLSHLITLSLDGNQLEGELPPNIISWRSLTSLNVSRNKISGPIPAAVGSLPDLLNLDLSSNQLSGEIPLELGNLELTTLNLSSNKLSGKIPNEFNNLAYETSFLNNPNLCANNPVLNLHSCSVRSRDSDQLSPKYLILVLALALAVFFVTLLSSLLIIRDYRRRKIRRDLSTWKLTSFHRLDFTEANILSSLRDDNLIGYGGSGKVYRISIGRSGDYVAVKRIWNGRKLDARHEKEFLAEVEILGTIRHSNIVKLLCCISSDDSKLLVYEYKENESLDRWLHQRKRKLNSGASSAFQAFLDWPTRLQIAIGAAQGLCYMHHDCSPPIIHRDVKSSNILLDSEFNSSIADFGLAKTLVRQGEAYTMSAVAGSFGYFAPEYAYTTKVNEKIDVYSFGVVLLELVTGKEPNNGDENMSLAEGAWRHFAEGKPIEEALDKEIKKQCHSEDMTTVFKLGLICTGNSPSTRPSMKEVLHILRKCSASETWERKTVGREFDVTPLLGNATYLSSYRKSKKLSIEDGSGSLAYSV</sequence>
<keyword evidence="11" id="KW-0677">Repeat</keyword>
<keyword evidence="7" id="KW-0433">Leucine-rich repeat</keyword>
<evidence type="ECO:0000313" key="25">
    <source>
        <dbReference type="RefSeq" id="XP_031373174.1"/>
    </source>
</evidence>
<dbReference type="PROSITE" id="PS50011">
    <property type="entry name" value="PROTEIN_KINASE_DOM"/>
    <property type="match status" value="1"/>
</dbReference>
<dbReference type="Gene3D" id="1.10.510.10">
    <property type="entry name" value="Transferase(Phosphotransferase) domain 1"/>
    <property type="match status" value="1"/>
</dbReference>
<dbReference type="Gene3D" id="3.30.200.20">
    <property type="entry name" value="Phosphorylase Kinase, domain 1"/>
    <property type="match status" value="1"/>
</dbReference>
<dbReference type="InterPro" id="IPR008271">
    <property type="entry name" value="Ser/Thr_kinase_AS"/>
</dbReference>
<comment type="similarity">
    <text evidence="3">Belongs to the protein kinase superfamily. Ser/Thr protein kinase family.</text>
</comment>
<keyword evidence="6" id="KW-0723">Serine/threonine-protein kinase</keyword>
<dbReference type="InterPro" id="IPR017441">
    <property type="entry name" value="Protein_kinase_ATP_BS"/>
</dbReference>
<dbReference type="Pfam" id="PF13855">
    <property type="entry name" value="LRR_8"/>
    <property type="match status" value="1"/>
</dbReference>
<keyword evidence="15 22" id="KW-1133">Transmembrane helix</keyword>
<evidence type="ECO:0000256" key="15">
    <source>
        <dbReference type="ARBA" id="ARBA00022989"/>
    </source>
</evidence>
<keyword evidence="17" id="KW-0675">Receptor</keyword>
<keyword evidence="24" id="KW-1185">Reference proteome</keyword>
<evidence type="ECO:0000256" key="1">
    <source>
        <dbReference type="ARBA" id="ARBA00004236"/>
    </source>
</evidence>
<dbReference type="InterPro" id="IPR003591">
    <property type="entry name" value="Leu-rich_rpt_typical-subtyp"/>
</dbReference>
<feature type="transmembrane region" description="Helical" evidence="22">
    <location>
        <begin position="667"/>
        <end position="690"/>
    </location>
</feature>
<evidence type="ECO:0000256" key="18">
    <source>
        <dbReference type="ARBA" id="ARBA00023180"/>
    </source>
</evidence>